<dbReference type="InterPro" id="IPR012349">
    <property type="entry name" value="Split_barrel_FMN-bd"/>
</dbReference>
<dbReference type="Proteomes" id="UP000602198">
    <property type="component" value="Unassembled WGS sequence"/>
</dbReference>
<keyword evidence="2" id="KW-1185">Reference proteome</keyword>
<evidence type="ECO:0000313" key="1">
    <source>
        <dbReference type="EMBL" id="MBL1079051.1"/>
    </source>
</evidence>
<evidence type="ECO:0000313" key="2">
    <source>
        <dbReference type="Proteomes" id="UP000602198"/>
    </source>
</evidence>
<dbReference type="RefSeq" id="WP_201954933.1">
    <property type="nucleotide sequence ID" value="NZ_JAERRJ010000014.1"/>
</dbReference>
<proteinExistence type="predicted"/>
<comment type="caution">
    <text evidence="1">The sequence shown here is derived from an EMBL/GenBank/DDBJ whole genome shotgun (WGS) entry which is preliminary data.</text>
</comment>
<reference evidence="1 2" key="1">
    <citation type="submission" date="2021-01" db="EMBL/GenBank/DDBJ databases">
        <title>WGS of actinomycetes isolated from Thailand.</title>
        <authorList>
            <person name="Thawai C."/>
        </authorList>
    </citation>
    <scope>NUCLEOTIDE SEQUENCE [LARGE SCALE GENOMIC DNA]</scope>
    <source>
        <strain evidence="1 2">LPG 2</strain>
    </source>
</reference>
<organism evidence="1 2">
    <name type="scientific">Nocardia acididurans</name>
    <dbReference type="NCBI Taxonomy" id="2802282"/>
    <lineage>
        <taxon>Bacteria</taxon>
        <taxon>Bacillati</taxon>
        <taxon>Actinomycetota</taxon>
        <taxon>Actinomycetes</taxon>
        <taxon>Mycobacteriales</taxon>
        <taxon>Nocardiaceae</taxon>
        <taxon>Nocardia</taxon>
    </lineage>
</organism>
<name>A0ABS1MEH1_9NOCA</name>
<dbReference type="InterPro" id="IPR004378">
    <property type="entry name" value="F420H2_quin_Rdtase"/>
</dbReference>
<dbReference type="NCBIfam" id="TIGR00026">
    <property type="entry name" value="hi_GC_TIGR00026"/>
    <property type="match status" value="1"/>
</dbReference>
<sequence length="130" mass="14036">MATTDRGPHIFPAGLDRLQSRYLNPLVRPLAPYLPGFALLEHRGRKSGADYTTPVNVVPARGVFVVVLGHGVTDWARNILAAGTGNARTTFRKVHLTNPRIVDPAAPDPSLPLAARVAGRKLRLFIADIA</sequence>
<gene>
    <name evidence="1" type="ORF">JK358_32075</name>
</gene>
<dbReference type="Gene3D" id="2.30.110.10">
    <property type="entry name" value="Electron Transport, Fmn-binding Protein, Chain A"/>
    <property type="match status" value="1"/>
</dbReference>
<dbReference type="EMBL" id="JAERRJ010000014">
    <property type="protein sequence ID" value="MBL1079051.1"/>
    <property type="molecule type" value="Genomic_DNA"/>
</dbReference>
<protein>
    <submittedName>
        <fullName evidence="1">Nitroreductase family deazaflavin-dependent oxidoreductase</fullName>
    </submittedName>
</protein>
<accession>A0ABS1MEH1</accession>